<dbReference type="GO" id="GO:0032196">
    <property type="term" value="P:transposition"/>
    <property type="evidence" value="ECO:0007669"/>
    <property type="project" value="TreeGrafter"/>
</dbReference>
<feature type="domain" description="Integrase catalytic" evidence="2">
    <location>
        <begin position="154"/>
        <end position="316"/>
    </location>
</feature>
<dbReference type="Gene3D" id="1.10.10.60">
    <property type="entry name" value="Homeodomain-like"/>
    <property type="match status" value="1"/>
</dbReference>
<proteinExistence type="predicted"/>
<dbReference type="Proteomes" id="UP000286038">
    <property type="component" value="Unassembled WGS sequence"/>
</dbReference>
<dbReference type="SUPFAM" id="SSF46689">
    <property type="entry name" value="Homeodomain-like"/>
    <property type="match status" value="1"/>
</dbReference>
<dbReference type="GO" id="GO:0015074">
    <property type="term" value="P:DNA integration"/>
    <property type="evidence" value="ECO:0007669"/>
    <property type="project" value="InterPro"/>
</dbReference>
<dbReference type="GO" id="GO:0003676">
    <property type="term" value="F:nucleic acid binding"/>
    <property type="evidence" value="ECO:0007669"/>
    <property type="project" value="InterPro"/>
</dbReference>
<dbReference type="SUPFAM" id="SSF53098">
    <property type="entry name" value="Ribonuclease H-like"/>
    <property type="match status" value="1"/>
</dbReference>
<protein>
    <submittedName>
        <fullName evidence="3">IS30 family transposase</fullName>
    </submittedName>
</protein>
<dbReference type="GO" id="GO:0005829">
    <property type="term" value="C:cytosol"/>
    <property type="evidence" value="ECO:0007669"/>
    <property type="project" value="TreeGrafter"/>
</dbReference>
<dbReference type="RefSeq" id="WP_118451169.1">
    <property type="nucleotide sequence ID" value="NZ_CABJDM010000065.1"/>
</dbReference>
<evidence type="ECO:0000256" key="1">
    <source>
        <dbReference type="ARBA" id="ARBA00023172"/>
    </source>
</evidence>
<sequence length="324" mass="38049">MKKKAHLTREQRYQISALLQGGHSQREIAGILGKDKSVISRELKRNRGKHGYHPGLAHSMAEERKERFHRARKFTPSIRDRVISDLTHEQYSPAQIVGLARREGRPMVSHERIYQFIRKDKSEGGNYYTHLRHRLKHRKRPVGGHVIIKNKVSIDKRPEIVDERSRFGDWEIDTIVGKENKGAIVTLTERKTGLLLMEKLPKGKNAKELAKVVVRILFPYREHVHSITADNGTEFAEHEIIAKKLKTQFFFAHPYSSWERGLNEYTNGLIRQYIPKGKSFDLYNEMYIRNIQYKINRRPREKLEFESPVKRFFAYLKEKVALVS</sequence>
<dbReference type="InterPro" id="IPR051917">
    <property type="entry name" value="Transposase-Integrase"/>
</dbReference>
<name>A0A415Q896_9BACT</name>
<dbReference type="Gene3D" id="3.30.420.10">
    <property type="entry name" value="Ribonuclease H-like superfamily/Ribonuclease H"/>
    <property type="match status" value="1"/>
</dbReference>
<dbReference type="NCBIfam" id="NF033563">
    <property type="entry name" value="transpos_IS30"/>
    <property type="match status" value="1"/>
</dbReference>
<dbReference type="InterPro" id="IPR053392">
    <property type="entry name" value="Transposase_IS30-like"/>
</dbReference>
<evidence type="ECO:0000259" key="2">
    <source>
        <dbReference type="PROSITE" id="PS50994"/>
    </source>
</evidence>
<keyword evidence="1" id="KW-0233">DNA recombination</keyword>
<evidence type="ECO:0000313" key="3">
    <source>
        <dbReference type="EMBL" id="RHM37299.1"/>
    </source>
</evidence>
<dbReference type="PANTHER" id="PTHR10948:SF23">
    <property type="entry name" value="TRANSPOSASE INSI FOR INSERTION SEQUENCE ELEMENT IS30A-RELATED"/>
    <property type="match status" value="1"/>
</dbReference>
<evidence type="ECO:0000313" key="4">
    <source>
        <dbReference type="Proteomes" id="UP000286038"/>
    </source>
</evidence>
<gene>
    <name evidence="3" type="ORF">DWZ68_18545</name>
</gene>
<dbReference type="InterPro" id="IPR001584">
    <property type="entry name" value="Integrase_cat-core"/>
</dbReference>
<reference evidence="3 4" key="1">
    <citation type="submission" date="2018-08" db="EMBL/GenBank/DDBJ databases">
        <title>A genome reference for cultivated species of the human gut microbiota.</title>
        <authorList>
            <person name="Zou Y."/>
            <person name="Xue W."/>
            <person name="Luo G."/>
        </authorList>
    </citation>
    <scope>NUCLEOTIDE SEQUENCE [LARGE SCALE GENOMIC DNA]</scope>
    <source>
        <strain evidence="3 4">AF34-33</strain>
    </source>
</reference>
<dbReference type="PANTHER" id="PTHR10948">
    <property type="entry name" value="TRANSPOSASE"/>
    <property type="match status" value="1"/>
</dbReference>
<dbReference type="InterPro" id="IPR025246">
    <property type="entry name" value="IS30-like_HTH"/>
</dbReference>
<dbReference type="InterPro" id="IPR009057">
    <property type="entry name" value="Homeodomain-like_sf"/>
</dbReference>
<dbReference type="GO" id="GO:0006310">
    <property type="term" value="P:DNA recombination"/>
    <property type="evidence" value="ECO:0007669"/>
    <property type="project" value="UniProtKB-KW"/>
</dbReference>
<accession>A0A415Q896</accession>
<dbReference type="GO" id="GO:0004803">
    <property type="term" value="F:transposase activity"/>
    <property type="evidence" value="ECO:0007669"/>
    <property type="project" value="TreeGrafter"/>
</dbReference>
<dbReference type="EMBL" id="QRPV01000065">
    <property type="protein sequence ID" value="RHM37299.1"/>
    <property type="molecule type" value="Genomic_DNA"/>
</dbReference>
<comment type="caution">
    <text evidence="3">The sequence shown here is derived from an EMBL/GenBank/DDBJ whole genome shotgun (WGS) entry which is preliminary data.</text>
</comment>
<organism evidence="3 4">
    <name type="scientific">Butyricimonas virosa</name>
    <dbReference type="NCBI Taxonomy" id="544645"/>
    <lineage>
        <taxon>Bacteria</taxon>
        <taxon>Pseudomonadati</taxon>
        <taxon>Bacteroidota</taxon>
        <taxon>Bacteroidia</taxon>
        <taxon>Bacteroidales</taxon>
        <taxon>Odoribacteraceae</taxon>
        <taxon>Butyricimonas</taxon>
    </lineage>
</organism>
<dbReference type="AlphaFoldDB" id="A0A415Q896"/>
<dbReference type="InterPro" id="IPR012337">
    <property type="entry name" value="RNaseH-like_sf"/>
</dbReference>
<dbReference type="InterPro" id="IPR036397">
    <property type="entry name" value="RNaseH_sf"/>
</dbReference>
<dbReference type="PROSITE" id="PS50994">
    <property type="entry name" value="INTEGRASE"/>
    <property type="match status" value="1"/>
</dbReference>
<dbReference type="Pfam" id="PF13936">
    <property type="entry name" value="HTH_38"/>
    <property type="match status" value="1"/>
</dbReference>